<gene>
    <name evidence="2" type="ORF">SEMRO_489_G153330.1</name>
</gene>
<sequence>MSLQAGQEDGDDVTAVPAFGDDNAPAPVDGANQNVLVEEDDGSHNSEDEDEEEDDEETIPRVIGNIDDPRRMKLTQEEHEWALEIKEMIANSPELDKYTDFMCAQMAIITRGDLEDAMHRAHGLQDFRREYKILDTLEQGHMCMKQLTELLPLHLLSFSFSPSEGTYILAHDLTKIDTKLLNTVSKVETWMAASYYLHTTFSADMASIRRGCIAMVECEGMDWTKKQDFKLIQAMLRQLLTVYPFIGEFRGFHTGTVFNVLASILRRILPSEFKEKFRTGYRFDGRLDSFYLMPDVPTANRRLVSRLCETLKRRYDNEQTFSLD</sequence>
<proteinExistence type="predicted"/>
<accession>A0A9N8E4E1</accession>
<keyword evidence="3" id="KW-1185">Reference proteome</keyword>
<evidence type="ECO:0000313" key="2">
    <source>
        <dbReference type="EMBL" id="CAB9511534.1"/>
    </source>
</evidence>
<reference evidence="2" key="1">
    <citation type="submission" date="2020-06" db="EMBL/GenBank/DDBJ databases">
        <authorList>
            <consortium name="Plant Systems Biology data submission"/>
        </authorList>
    </citation>
    <scope>NUCLEOTIDE SEQUENCE</scope>
    <source>
        <strain evidence="2">D6</strain>
    </source>
</reference>
<comment type="caution">
    <text evidence="2">The sequence shown here is derived from an EMBL/GenBank/DDBJ whole genome shotgun (WGS) entry which is preliminary data.</text>
</comment>
<dbReference type="Gene3D" id="3.40.525.10">
    <property type="entry name" value="CRAL-TRIO lipid binding domain"/>
    <property type="match status" value="1"/>
</dbReference>
<name>A0A9N8E4E1_9STRA</name>
<feature type="region of interest" description="Disordered" evidence="1">
    <location>
        <begin position="1"/>
        <end position="67"/>
    </location>
</feature>
<organism evidence="2 3">
    <name type="scientific">Seminavis robusta</name>
    <dbReference type="NCBI Taxonomy" id="568900"/>
    <lineage>
        <taxon>Eukaryota</taxon>
        <taxon>Sar</taxon>
        <taxon>Stramenopiles</taxon>
        <taxon>Ochrophyta</taxon>
        <taxon>Bacillariophyta</taxon>
        <taxon>Bacillariophyceae</taxon>
        <taxon>Bacillariophycidae</taxon>
        <taxon>Naviculales</taxon>
        <taxon>Naviculaceae</taxon>
        <taxon>Seminavis</taxon>
    </lineage>
</organism>
<dbReference type="EMBL" id="CAICTM010000488">
    <property type="protein sequence ID" value="CAB9511534.1"/>
    <property type="molecule type" value="Genomic_DNA"/>
</dbReference>
<evidence type="ECO:0000313" key="3">
    <source>
        <dbReference type="Proteomes" id="UP001153069"/>
    </source>
</evidence>
<protein>
    <recommendedName>
        <fullName evidence="4">CRAL-TRIO domain-containing protein</fullName>
    </recommendedName>
</protein>
<evidence type="ECO:0000256" key="1">
    <source>
        <dbReference type="SAM" id="MobiDB-lite"/>
    </source>
</evidence>
<feature type="compositionally biased region" description="Acidic residues" evidence="1">
    <location>
        <begin position="37"/>
        <end position="57"/>
    </location>
</feature>
<dbReference type="AlphaFoldDB" id="A0A9N8E4E1"/>
<dbReference type="Proteomes" id="UP001153069">
    <property type="component" value="Unassembled WGS sequence"/>
</dbReference>
<dbReference type="InterPro" id="IPR036865">
    <property type="entry name" value="CRAL-TRIO_dom_sf"/>
</dbReference>
<evidence type="ECO:0008006" key="4">
    <source>
        <dbReference type="Google" id="ProtNLM"/>
    </source>
</evidence>